<gene>
    <name evidence="4" type="primary">NMRAL1-2</name>
    <name evidence="4" type="ORF">Cob_v002326</name>
</gene>
<dbReference type="HOGENOM" id="CLU_007383_8_1_1"/>
<dbReference type="InterPro" id="IPR036291">
    <property type="entry name" value="NAD(P)-bd_dom_sf"/>
</dbReference>
<reference evidence="5" key="1">
    <citation type="journal article" date="2013" name="New Phytol.">
        <title>Comparative genomic and transcriptomic analyses reveal the hemibiotrophic stage shift of Colletotrichum fungi.</title>
        <authorList>
            <person name="Gan P."/>
            <person name="Ikeda K."/>
            <person name="Irieda H."/>
            <person name="Narusaka M."/>
            <person name="O'Connell R.J."/>
            <person name="Narusaka Y."/>
            <person name="Takano Y."/>
            <person name="Kubo Y."/>
            <person name="Shirasu K."/>
        </authorList>
    </citation>
    <scope>NUCLEOTIDE SEQUENCE [LARGE SCALE GENOMIC DNA]</scope>
    <source>
        <strain evidence="5">104-T / ATCC 96160 / CBS 514.97 / LARS 414 / MAFF 240422</strain>
    </source>
</reference>
<keyword evidence="5" id="KW-1185">Reference proteome</keyword>
<evidence type="ECO:0000313" key="5">
    <source>
        <dbReference type="Proteomes" id="UP000014480"/>
    </source>
</evidence>
<evidence type="ECO:0000256" key="1">
    <source>
        <dbReference type="ARBA" id="ARBA00006328"/>
    </source>
</evidence>
<dbReference type="Pfam" id="PF05368">
    <property type="entry name" value="NmrA"/>
    <property type="match status" value="1"/>
</dbReference>
<dbReference type="Proteomes" id="UP000014480">
    <property type="component" value="Unassembled WGS sequence"/>
</dbReference>
<dbReference type="OrthoDB" id="300709at2759"/>
<name>N4VBP3_COLOR</name>
<sequence>MAAKVITVLGATGNQGGSVARTFLTDQALADWRVRAVTRDASRPAAKKLKELGAEIVLADMNDVASLVAAMQGSYAIFAVTNYWEKADMEYEIQQGKNLADAAKAAKVKKYIWSSLYNIKELTNGALPHVYHCDSKAIVESYIRSLSIPATFFYAGFYMSNISGIQSSPSEHAGAASFSNPEGLFKLTPDGRWVFSLPVSAKAVLPVYHTEDTGKYIKAAVLREEESLGGRILGATAYMTCEEIVEGFKRVFPKAGRSAEYRVQSEEEFRSELRAAGTPDYVIDEVYENMVLLEGKGLYGGDSLEWTHGLVVDHLTTWEEFARESKGFDGHE</sequence>
<dbReference type="PANTHER" id="PTHR42748:SF31">
    <property type="entry name" value="NMRA-LIKE DOMAIN-CONTAINING PROTEIN-RELATED"/>
    <property type="match status" value="1"/>
</dbReference>
<dbReference type="InterPro" id="IPR008030">
    <property type="entry name" value="NmrA-like"/>
</dbReference>
<evidence type="ECO:0000256" key="2">
    <source>
        <dbReference type="ARBA" id="ARBA00022857"/>
    </source>
</evidence>
<protein>
    <submittedName>
        <fullName evidence="4">NmrA-like family domain-containing protein 1</fullName>
    </submittedName>
</protein>
<dbReference type="InterPro" id="IPR051164">
    <property type="entry name" value="NmrA-like_oxidored"/>
</dbReference>
<dbReference type="STRING" id="1213857.N4VBP3"/>
<dbReference type="PANTHER" id="PTHR42748">
    <property type="entry name" value="NITROGEN METABOLITE REPRESSION PROTEIN NMRA FAMILY MEMBER"/>
    <property type="match status" value="1"/>
</dbReference>
<dbReference type="AlphaFoldDB" id="N4VBP3"/>
<proteinExistence type="inferred from homology"/>
<dbReference type="EMBL" id="AMCV02000004">
    <property type="protein sequence ID" value="TDZ24639.1"/>
    <property type="molecule type" value="Genomic_DNA"/>
</dbReference>
<feature type="domain" description="NmrA-like" evidence="3">
    <location>
        <begin position="4"/>
        <end position="322"/>
    </location>
</feature>
<dbReference type="Gene3D" id="3.90.25.10">
    <property type="entry name" value="UDP-galactose 4-epimerase, domain 1"/>
    <property type="match status" value="1"/>
</dbReference>
<dbReference type="eggNOG" id="ENOG502QQEA">
    <property type="taxonomic scope" value="Eukaryota"/>
</dbReference>
<reference evidence="5" key="2">
    <citation type="journal article" date="2019" name="Mol. Plant Microbe Interact.">
        <title>Genome sequence resources for four phytopathogenic fungi from the Colletotrichum orbiculare species complex.</title>
        <authorList>
            <person name="Gan P."/>
            <person name="Tsushima A."/>
            <person name="Narusaka M."/>
            <person name="Narusaka Y."/>
            <person name="Takano Y."/>
            <person name="Kubo Y."/>
            <person name="Shirasu K."/>
        </authorList>
    </citation>
    <scope>GENOME REANNOTATION</scope>
    <source>
        <strain evidence="5">104-T / ATCC 96160 / CBS 514.97 / LARS 414 / MAFF 240422</strain>
    </source>
</reference>
<dbReference type="SUPFAM" id="SSF51735">
    <property type="entry name" value="NAD(P)-binding Rossmann-fold domains"/>
    <property type="match status" value="1"/>
</dbReference>
<dbReference type="CDD" id="cd05251">
    <property type="entry name" value="NmrA_like_SDR_a"/>
    <property type="match status" value="1"/>
</dbReference>
<evidence type="ECO:0000313" key="4">
    <source>
        <dbReference type="EMBL" id="TDZ24639.1"/>
    </source>
</evidence>
<keyword evidence="2" id="KW-0521">NADP</keyword>
<comment type="caution">
    <text evidence="4">The sequence shown here is derived from an EMBL/GenBank/DDBJ whole genome shotgun (WGS) entry which is preliminary data.</text>
</comment>
<accession>N4VBP3</accession>
<dbReference type="GO" id="GO:0005634">
    <property type="term" value="C:nucleus"/>
    <property type="evidence" value="ECO:0007669"/>
    <property type="project" value="TreeGrafter"/>
</dbReference>
<organism evidence="4 5">
    <name type="scientific">Colletotrichum orbiculare (strain 104-T / ATCC 96160 / CBS 514.97 / LARS 414 / MAFF 240422)</name>
    <name type="common">Cucumber anthracnose fungus</name>
    <name type="synonym">Colletotrichum lagenarium</name>
    <dbReference type="NCBI Taxonomy" id="1213857"/>
    <lineage>
        <taxon>Eukaryota</taxon>
        <taxon>Fungi</taxon>
        <taxon>Dikarya</taxon>
        <taxon>Ascomycota</taxon>
        <taxon>Pezizomycotina</taxon>
        <taxon>Sordariomycetes</taxon>
        <taxon>Hypocreomycetidae</taxon>
        <taxon>Glomerellales</taxon>
        <taxon>Glomerellaceae</taxon>
        <taxon>Colletotrichum</taxon>
        <taxon>Colletotrichum orbiculare species complex</taxon>
    </lineage>
</organism>
<evidence type="ECO:0000259" key="3">
    <source>
        <dbReference type="Pfam" id="PF05368"/>
    </source>
</evidence>
<dbReference type="Gene3D" id="3.40.50.720">
    <property type="entry name" value="NAD(P)-binding Rossmann-like Domain"/>
    <property type="match status" value="1"/>
</dbReference>
<comment type="similarity">
    <text evidence="1">Belongs to the NmrA-type oxidoreductase family.</text>
</comment>